<dbReference type="InterPro" id="IPR000667">
    <property type="entry name" value="Peptidase_S13"/>
</dbReference>
<keyword evidence="4" id="KW-1185">Reference proteome</keyword>
<comment type="similarity">
    <text evidence="1">Belongs to the peptidase S13 family.</text>
</comment>
<dbReference type="NCBIfam" id="TIGR00666">
    <property type="entry name" value="PBP4"/>
    <property type="match status" value="1"/>
</dbReference>
<dbReference type="SUPFAM" id="SSF56601">
    <property type="entry name" value="beta-lactamase/transpeptidase-like"/>
    <property type="match status" value="1"/>
</dbReference>
<dbReference type="EMBL" id="BMMZ01000003">
    <property type="protein sequence ID" value="GGL59278.1"/>
    <property type="molecule type" value="Genomic_DNA"/>
</dbReference>
<dbReference type="PANTHER" id="PTHR30023:SF0">
    <property type="entry name" value="PENICILLIN-SENSITIVE CARBOXYPEPTIDASE A"/>
    <property type="match status" value="1"/>
</dbReference>
<evidence type="ECO:0000256" key="1">
    <source>
        <dbReference type="ARBA" id="ARBA00006096"/>
    </source>
</evidence>
<organism evidence="3 4">
    <name type="scientific">Microlunatus endophyticus</name>
    <dbReference type="NCBI Taxonomy" id="1716077"/>
    <lineage>
        <taxon>Bacteria</taxon>
        <taxon>Bacillati</taxon>
        <taxon>Actinomycetota</taxon>
        <taxon>Actinomycetes</taxon>
        <taxon>Propionibacteriales</taxon>
        <taxon>Propionibacteriaceae</taxon>
        <taxon>Microlunatus</taxon>
    </lineage>
</organism>
<evidence type="ECO:0000313" key="3">
    <source>
        <dbReference type="EMBL" id="GGL59278.1"/>
    </source>
</evidence>
<dbReference type="Proteomes" id="UP000613840">
    <property type="component" value="Unassembled WGS sequence"/>
</dbReference>
<dbReference type="GO" id="GO:0000270">
    <property type="term" value="P:peptidoglycan metabolic process"/>
    <property type="evidence" value="ECO:0007669"/>
    <property type="project" value="TreeGrafter"/>
</dbReference>
<dbReference type="Gene3D" id="3.50.80.20">
    <property type="entry name" value="D-Ala-D-Ala carboxypeptidase C, peptidase S13"/>
    <property type="match status" value="1"/>
</dbReference>
<evidence type="ECO:0000313" key="4">
    <source>
        <dbReference type="Proteomes" id="UP000613840"/>
    </source>
</evidence>
<keyword evidence="3" id="KW-0645">Protease</keyword>
<dbReference type="PANTHER" id="PTHR30023">
    <property type="entry name" value="D-ALANYL-D-ALANINE CARBOXYPEPTIDASE"/>
    <property type="match status" value="1"/>
</dbReference>
<dbReference type="Pfam" id="PF02113">
    <property type="entry name" value="Peptidase_S13"/>
    <property type="match status" value="2"/>
</dbReference>
<dbReference type="GO" id="GO:0004185">
    <property type="term" value="F:serine-type carboxypeptidase activity"/>
    <property type="evidence" value="ECO:0007669"/>
    <property type="project" value="InterPro"/>
</dbReference>
<keyword evidence="2" id="KW-0378">Hydrolase</keyword>
<gene>
    <name evidence="3" type="ORF">GCM10011575_17290</name>
</gene>
<accession>A0A917W3R5</accession>
<dbReference type="GO" id="GO:0006508">
    <property type="term" value="P:proteolysis"/>
    <property type="evidence" value="ECO:0007669"/>
    <property type="project" value="InterPro"/>
</dbReference>
<protein>
    <submittedName>
        <fullName evidence="3">D-alanyl-D-alanine carboxypeptidase</fullName>
    </submittedName>
</protein>
<dbReference type="Gene3D" id="3.40.710.10">
    <property type="entry name" value="DD-peptidase/beta-lactamase superfamily"/>
    <property type="match status" value="2"/>
</dbReference>
<dbReference type="PRINTS" id="PR00922">
    <property type="entry name" value="DADACBPTASE3"/>
</dbReference>
<reference evidence="3" key="1">
    <citation type="journal article" date="2014" name="Int. J. Syst. Evol. Microbiol.">
        <title>Complete genome sequence of Corynebacterium casei LMG S-19264T (=DSM 44701T), isolated from a smear-ripened cheese.</title>
        <authorList>
            <consortium name="US DOE Joint Genome Institute (JGI-PGF)"/>
            <person name="Walter F."/>
            <person name="Albersmeier A."/>
            <person name="Kalinowski J."/>
            <person name="Ruckert C."/>
        </authorList>
    </citation>
    <scope>NUCLEOTIDE SEQUENCE</scope>
    <source>
        <strain evidence="3">CGMCC 4.7306</strain>
    </source>
</reference>
<sequence>MASAGTVKGAAVSAAVMSAQTGKLLYSSGSSTGLIPASVTKLLTTSAALKLLGPQHHFRTSVVDASTTSKGKPVHRIDLVGGGDPYLTATKKQATLPGQASLQALAAATAKALKSDKVTSVRLGYDASLFPGPSWNPTWPSGYSTVVTRTSALWVNEGRLYGSEGPRQPDPAESAAAEFAKLLRSYGIKVSKVSAAKAPSHADEVAGVDSLPLSKIIEKLLMASDNDAAEVVARQVAIADHKPGTIANALNSIKKVLTILGAWTPGTKIYDGSGLSRDGRIPADTFVKVLRLGIDGDQPDLAPVFTGLPVAGVEGSLKYRFDEGKLAEKGQGLVRAKTGTLTGVHSLAGYASTRDGELLIFAFVVNHAKNDYSAVAWLDRVSAAVASCGCAS</sequence>
<reference evidence="3" key="2">
    <citation type="submission" date="2020-09" db="EMBL/GenBank/DDBJ databases">
        <authorList>
            <person name="Sun Q."/>
            <person name="Zhou Y."/>
        </authorList>
    </citation>
    <scope>NUCLEOTIDE SEQUENCE</scope>
    <source>
        <strain evidence="3">CGMCC 4.7306</strain>
    </source>
</reference>
<dbReference type="InterPro" id="IPR012338">
    <property type="entry name" value="Beta-lactam/transpept-like"/>
</dbReference>
<dbReference type="AlphaFoldDB" id="A0A917W3R5"/>
<comment type="caution">
    <text evidence="3">The sequence shown here is derived from an EMBL/GenBank/DDBJ whole genome shotgun (WGS) entry which is preliminary data.</text>
</comment>
<keyword evidence="3" id="KW-0121">Carboxypeptidase</keyword>
<name>A0A917W3R5_9ACTN</name>
<evidence type="ECO:0000256" key="2">
    <source>
        <dbReference type="ARBA" id="ARBA00022801"/>
    </source>
</evidence>
<proteinExistence type="inferred from homology"/>